<dbReference type="InterPro" id="IPR029063">
    <property type="entry name" value="SAM-dependent_MTases_sf"/>
</dbReference>
<protein>
    <recommendedName>
        <fullName evidence="1">Ketoreductase (KR) domain-containing protein</fullName>
    </recommendedName>
</protein>
<dbReference type="Proteomes" id="UP001590951">
    <property type="component" value="Unassembled WGS sequence"/>
</dbReference>
<dbReference type="Gene3D" id="3.40.50.720">
    <property type="entry name" value="NAD(P)-binding Rossmann-like Domain"/>
    <property type="match status" value="1"/>
</dbReference>
<dbReference type="Gene3D" id="3.40.50.150">
    <property type="entry name" value="Vaccinia Virus protein VP39"/>
    <property type="match status" value="1"/>
</dbReference>
<dbReference type="Pfam" id="PF08659">
    <property type="entry name" value="KR"/>
    <property type="match status" value="1"/>
</dbReference>
<dbReference type="InterPro" id="IPR050091">
    <property type="entry name" value="PKS_NRPS_Biosynth_Enz"/>
</dbReference>
<feature type="domain" description="Ketoreductase (KR)" evidence="1">
    <location>
        <begin position="288"/>
        <end position="387"/>
    </location>
</feature>
<comment type="caution">
    <text evidence="2">The sequence shown here is derived from an EMBL/GenBank/DDBJ whole genome shotgun (WGS) entry which is preliminary data.</text>
</comment>
<sequence length="389" mass="43105">MYPPPKDNVDKLPRWGQASPLRSTRYIRKRREAARRTQTFGDVGYFFAWIKRKGQNDHSDLMEEARQLASDGHVLQNTEELVSQAADVMEVKVAKLLRDNMADILYERRTGMDVIISEDLLTPLYHSGLLMTGIYPQLFHVLAGTAHSNPKLRIVEIGGGTGGAARKAMKAFNGPNGIKAYRNYTFTDISPGFLSLAHATFYSVDPFIILDSDPVLGEELMQAVDSYYCKGLIGPIQRVTPTDVAQLSPVLSNFSNIIGKLVVSFKNPESLVRMIPSAPTDNFDSESCYIIAGALGGLEQPLIRWMGDRGARHLALVFRRDIISVAGAQKLVKSLASRDIHVECFFCDVSKKDQVMRVIQQISSSRTSKGIVHAAVSHLDLTFDKLSSS</sequence>
<dbReference type="SUPFAM" id="SSF53335">
    <property type="entry name" value="S-adenosyl-L-methionine-dependent methyltransferases"/>
    <property type="match status" value="1"/>
</dbReference>
<dbReference type="EMBL" id="JBHFEH010000103">
    <property type="protein sequence ID" value="KAL2046760.1"/>
    <property type="molecule type" value="Genomic_DNA"/>
</dbReference>
<dbReference type="SUPFAM" id="SSF51735">
    <property type="entry name" value="NAD(P)-binding Rossmann-fold domains"/>
    <property type="match status" value="1"/>
</dbReference>
<evidence type="ECO:0000259" key="1">
    <source>
        <dbReference type="Pfam" id="PF08659"/>
    </source>
</evidence>
<evidence type="ECO:0000313" key="3">
    <source>
        <dbReference type="Proteomes" id="UP001590951"/>
    </source>
</evidence>
<name>A0ABR4AM03_9LECA</name>
<dbReference type="PANTHER" id="PTHR43775">
    <property type="entry name" value="FATTY ACID SYNTHASE"/>
    <property type="match status" value="1"/>
</dbReference>
<gene>
    <name evidence="2" type="ORF">ABVK25_011548</name>
</gene>
<dbReference type="InterPro" id="IPR036291">
    <property type="entry name" value="NAD(P)-bd_dom_sf"/>
</dbReference>
<proteinExistence type="predicted"/>
<organism evidence="2 3">
    <name type="scientific">Lepraria finkii</name>
    <dbReference type="NCBI Taxonomy" id="1340010"/>
    <lineage>
        <taxon>Eukaryota</taxon>
        <taxon>Fungi</taxon>
        <taxon>Dikarya</taxon>
        <taxon>Ascomycota</taxon>
        <taxon>Pezizomycotina</taxon>
        <taxon>Lecanoromycetes</taxon>
        <taxon>OSLEUM clade</taxon>
        <taxon>Lecanoromycetidae</taxon>
        <taxon>Lecanorales</taxon>
        <taxon>Lecanorineae</taxon>
        <taxon>Stereocaulaceae</taxon>
        <taxon>Lepraria</taxon>
    </lineage>
</organism>
<keyword evidence="3" id="KW-1185">Reference proteome</keyword>
<reference evidence="2 3" key="1">
    <citation type="submission" date="2024-09" db="EMBL/GenBank/DDBJ databases">
        <title>Rethinking Asexuality: The Enigmatic Case of Functional Sexual Genes in Lepraria (Stereocaulaceae).</title>
        <authorList>
            <person name="Doellman M."/>
            <person name="Sun Y."/>
            <person name="Barcenas-Pena A."/>
            <person name="Lumbsch H.T."/>
            <person name="Grewe F."/>
        </authorList>
    </citation>
    <scope>NUCLEOTIDE SEQUENCE [LARGE SCALE GENOMIC DNA]</scope>
    <source>
        <strain evidence="2 3">Grewe 0041</strain>
    </source>
</reference>
<evidence type="ECO:0000313" key="2">
    <source>
        <dbReference type="EMBL" id="KAL2046760.1"/>
    </source>
</evidence>
<dbReference type="PANTHER" id="PTHR43775:SF50">
    <property type="entry name" value="HIGHLY REDUCING POLYKETIDE SYNTHASE SRDA"/>
    <property type="match status" value="1"/>
</dbReference>
<accession>A0ABR4AM03</accession>
<dbReference type="InterPro" id="IPR013968">
    <property type="entry name" value="PKS_KR"/>
</dbReference>